<feature type="signal peptide" evidence="2">
    <location>
        <begin position="1"/>
        <end position="29"/>
    </location>
</feature>
<organism evidence="3 4">
    <name type="scientific">Paenibacillus mucilaginosus K02</name>
    <dbReference type="NCBI Taxonomy" id="997761"/>
    <lineage>
        <taxon>Bacteria</taxon>
        <taxon>Bacillati</taxon>
        <taxon>Bacillota</taxon>
        <taxon>Bacilli</taxon>
        <taxon>Bacillales</taxon>
        <taxon>Paenibacillaceae</taxon>
        <taxon>Paenibacillus</taxon>
    </lineage>
</organism>
<dbReference type="HOGENOM" id="CLU_1265915_0_0_9"/>
<evidence type="ECO:0000256" key="1">
    <source>
        <dbReference type="SAM" id="MobiDB-lite"/>
    </source>
</evidence>
<sequence length="219" mass="21759">MKKRMKKQMISSIVLLAVLAAGCGTKPQAAQETAAQGAAAAASGTGQTSEAAAQTQTGTKPAMNDKTFSMNSTFRSLITLDKQEGLALTKEQAQQMLPLVQSAITASELTEETKTKLTGMLTDEQKQFVEQAAAQRPGGGGNRPADAAAAGGTGGTGGTAPAAAGSAADAKAPADGAAKTDAAAGERPARGSGQGGQGMNGGRNAGQELVTLLQSKIGQ</sequence>
<evidence type="ECO:0000313" key="4">
    <source>
        <dbReference type="Proteomes" id="UP000007392"/>
    </source>
</evidence>
<feature type="compositionally biased region" description="Low complexity" evidence="1">
    <location>
        <begin position="159"/>
        <end position="185"/>
    </location>
</feature>
<dbReference type="AlphaFoldDB" id="I0BN51"/>
<name>I0BN51_9BACL</name>
<dbReference type="EMBL" id="CP003422">
    <property type="protein sequence ID" value="AFH63798.2"/>
    <property type="molecule type" value="Genomic_DNA"/>
</dbReference>
<dbReference type="Proteomes" id="UP000007392">
    <property type="component" value="Chromosome"/>
</dbReference>
<feature type="compositionally biased region" description="Gly residues" evidence="1">
    <location>
        <begin position="192"/>
        <end position="204"/>
    </location>
</feature>
<keyword evidence="2" id="KW-0732">Signal</keyword>
<feature type="region of interest" description="Disordered" evidence="1">
    <location>
        <begin position="42"/>
        <end position="67"/>
    </location>
</feature>
<feature type="region of interest" description="Disordered" evidence="1">
    <location>
        <begin position="132"/>
        <end position="219"/>
    </location>
</feature>
<proteinExistence type="predicted"/>
<evidence type="ECO:0008006" key="5">
    <source>
        <dbReference type="Google" id="ProtNLM"/>
    </source>
</evidence>
<protein>
    <recommendedName>
        <fullName evidence="5">Lipoprotein</fullName>
    </recommendedName>
</protein>
<evidence type="ECO:0000256" key="2">
    <source>
        <dbReference type="SAM" id="SignalP"/>
    </source>
</evidence>
<feature type="compositionally biased region" description="Low complexity" evidence="1">
    <location>
        <begin position="42"/>
        <end position="53"/>
    </location>
</feature>
<evidence type="ECO:0000313" key="3">
    <source>
        <dbReference type="EMBL" id="AFH63798.2"/>
    </source>
</evidence>
<reference evidence="3 4" key="1">
    <citation type="submission" date="2013-06" db="EMBL/GenBank/DDBJ databases">
        <title>Complete genome sequence of Paenibacillus mucilaginosus K02.</title>
        <authorList>
            <person name="Xiao B."/>
            <person name="Sun L."/>
            <person name="Xiao L."/>
            <person name="Lian B."/>
        </authorList>
    </citation>
    <scope>NUCLEOTIDE SEQUENCE [LARGE SCALE GENOMIC DNA]</scope>
    <source>
        <strain evidence="3 4">K02</strain>
    </source>
</reference>
<accession>I0BN51</accession>
<dbReference type="KEGG" id="pmw:B2K_24445"/>
<dbReference type="PROSITE" id="PS51257">
    <property type="entry name" value="PROKAR_LIPOPROTEIN"/>
    <property type="match status" value="1"/>
</dbReference>
<feature type="chain" id="PRO_5003624445" description="Lipoprotein" evidence="2">
    <location>
        <begin position="30"/>
        <end position="219"/>
    </location>
</feature>
<gene>
    <name evidence="3" type="ORF">B2K_24445</name>
</gene>